<organism evidence="2 3">
    <name type="scientific">Trichostrongylus colubriformis</name>
    <name type="common">Black scour worm</name>
    <dbReference type="NCBI Taxonomy" id="6319"/>
    <lineage>
        <taxon>Eukaryota</taxon>
        <taxon>Metazoa</taxon>
        <taxon>Ecdysozoa</taxon>
        <taxon>Nematoda</taxon>
        <taxon>Chromadorea</taxon>
        <taxon>Rhabditida</taxon>
        <taxon>Rhabditina</taxon>
        <taxon>Rhabditomorpha</taxon>
        <taxon>Strongyloidea</taxon>
        <taxon>Trichostrongylidae</taxon>
        <taxon>Trichostrongylus</taxon>
    </lineage>
</organism>
<sequence length="132" mass="15098">MAKLVIATVVFLAVPVLMEKECCRIDVPVNGTFREELKTRIGGYVYGSYRTRVNDTSVEVCTFSATSEIPQAKRKPPTTLAVRVVDRRGEEDFLHVGIYYSPRLGDMWRFSPINKTTYEDSKCEPPLRLRYS</sequence>
<dbReference type="AlphaFoldDB" id="A0AAN8ILZ0"/>
<protein>
    <submittedName>
        <fullName evidence="2">Uncharacterized protein</fullName>
    </submittedName>
</protein>
<proteinExistence type="predicted"/>
<evidence type="ECO:0000256" key="1">
    <source>
        <dbReference type="SAM" id="SignalP"/>
    </source>
</evidence>
<keyword evidence="3" id="KW-1185">Reference proteome</keyword>
<keyword evidence="1" id="KW-0732">Signal</keyword>
<gene>
    <name evidence="2" type="ORF">GCK32_014419</name>
</gene>
<reference evidence="2 3" key="1">
    <citation type="submission" date="2019-10" db="EMBL/GenBank/DDBJ databases">
        <title>Assembly and Annotation for the nematode Trichostrongylus colubriformis.</title>
        <authorList>
            <person name="Martin J."/>
        </authorList>
    </citation>
    <scope>NUCLEOTIDE SEQUENCE [LARGE SCALE GENOMIC DNA]</scope>
    <source>
        <strain evidence="2">G859</strain>
        <tissue evidence="2">Whole worm</tissue>
    </source>
</reference>
<feature type="signal peptide" evidence="1">
    <location>
        <begin position="1"/>
        <end position="18"/>
    </location>
</feature>
<feature type="chain" id="PRO_5042945623" evidence="1">
    <location>
        <begin position="19"/>
        <end position="132"/>
    </location>
</feature>
<evidence type="ECO:0000313" key="2">
    <source>
        <dbReference type="EMBL" id="KAK5974207.1"/>
    </source>
</evidence>
<comment type="caution">
    <text evidence="2">The sequence shown here is derived from an EMBL/GenBank/DDBJ whole genome shotgun (WGS) entry which is preliminary data.</text>
</comment>
<dbReference type="EMBL" id="WIXE01014545">
    <property type="protein sequence ID" value="KAK5974207.1"/>
    <property type="molecule type" value="Genomic_DNA"/>
</dbReference>
<name>A0AAN8ILZ0_TRICO</name>
<evidence type="ECO:0000313" key="3">
    <source>
        <dbReference type="Proteomes" id="UP001331761"/>
    </source>
</evidence>
<dbReference type="Proteomes" id="UP001331761">
    <property type="component" value="Unassembled WGS sequence"/>
</dbReference>
<accession>A0AAN8ILZ0</accession>